<dbReference type="EMBL" id="JAFLWD010000009">
    <property type="protein sequence ID" value="MBO0439585.1"/>
    <property type="molecule type" value="Genomic_DNA"/>
</dbReference>
<reference evidence="1 2" key="1">
    <citation type="submission" date="2021-03" db="EMBL/GenBank/DDBJ databases">
        <title>Enterococcal diversity collection.</title>
        <authorList>
            <person name="Gilmore M.S."/>
            <person name="Schwartzman J."/>
            <person name="Van Tyne D."/>
            <person name="Martin M."/>
            <person name="Earl A.M."/>
            <person name="Manson A.L."/>
            <person name="Straub T."/>
            <person name="Salamzade R."/>
            <person name="Saavedra J."/>
            <person name="Lebreton F."/>
            <person name="Prichula J."/>
            <person name="Schaufler K."/>
            <person name="Gaca A."/>
            <person name="Sgardioli B."/>
            <person name="Wagenaar J."/>
            <person name="Strong T."/>
        </authorList>
    </citation>
    <scope>NUCLEOTIDE SEQUENCE [LARGE SCALE GENOMIC DNA]</scope>
    <source>
        <strain evidence="1 2">DIV0869a</strain>
    </source>
</reference>
<organism evidence="1 2">
    <name type="scientific">Candidatus Enterococcus ikei</name>
    <dbReference type="NCBI Taxonomy" id="2815326"/>
    <lineage>
        <taxon>Bacteria</taxon>
        <taxon>Bacillati</taxon>
        <taxon>Bacillota</taxon>
        <taxon>Bacilli</taxon>
        <taxon>Lactobacillales</taxon>
        <taxon>Enterococcaceae</taxon>
        <taxon>Enterococcus</taxon>
    </lineage>
</organism>
<proteinExistence type="predicted"/>
<accession>A0ABS3GWM0</accession>
<keyword evidence="2" id="KW-1185">Reference proteome</keyword>
<comment type="caution">
    <text evidence="1">The sequence shown here is derived from an EMBL/GenBank/DDBJ whole genome shotgun (WGS) entry which is preliminary data.</text>
</comment>
<evidence type="ECO:0008006" key="3">
    <source>
        <dbReference type="Google" id="ProtNLM"/>
    </source>
</evidence>
<name>A0ABS3GWM0_9ENTE</name>
<protein>
    <recommendedName>
        <fullName evidence="3">Phage protein</fullName>
    </recommendedName>
</protein>
<dbReference type="Proteomes" id="UP000664632">
    <property type="component" value="Unassembled WGS sequence"/>
</dbReference>
<gene>
    <name evidence="1" type="ORF">JZO69_04385</name>
</gene>
<dbReference type="RefSeq" id="WP_207111678.1">
    <property type="nucleotide sequence ID" value="NZ_JAFLWD010000009.1"/>
</dbReference>
<evidence type="ECO:0000313" key="2">
    <source>
        <dbReference type="Proteomes" id="UP000664632"/>
    </source>
</evidence>
<sequence>MPNYICNKHADDKGRHEIHDLNCSYLPLPENRVSVGTFSNCREAIRHMEQANQGKGFNFDGCYWCCRECHTG</sequence>
<evidence type="ECO:0000313" key="1">
    <source>
        <dbReference type="EMBL" id="MBO0439585.1"/>
    </source>
</evidence>